<dbReference type="EMBL" id="UZAH01028745">
    <property type="protein sequence ID" value="VDP02119.1"/>
    <property type="molecule type" value="Genomic_DNA"/>
</dbReference>
<name>A0A3P8DN75_HELPZ</name>
<accession>A0A3P8DN75</accession>
<dbReference type="OrthoDB" id="5842782at2759"/>
<protein>
    <submittedName>
        <fullName evidence="3">PWWP domain-containing protein</fullName>
    </submittedName>
</protein>
<gene>
    <name evidence="1" type="ORF">HPBE_LOCUS15210</name>
</gene>
<dbReference type="Gene3D" id="2.30.30.140">
    <property type="match status" value="1"/>
</dbReference>
<dbReference type="CDD" id="cd05162">
    <property type="entry name" value="PWWP"/>
    <property type="match status" value="1"/>
</dbReference>
<dbReference type="SUPFAM" id="SSF63748">
    <property type="entry name" value="Tudor/PWWP/MBT"/>
    <property type="match status" value="1"/>
</dbReference>
<dbReference type="Proteomes" id="UP000050761">
    <property type="component" value="Unassembled WGS sequence"/>
</dbReference>
<reference evidence="1 2" key="1">
    <citation type="submission" date="2018-11" db="EMBL/GenBank/DDBJ databases">
        <authorList>
            <consortium name="Pathogen Informatics"/>
        </authorList>
    </citation>
    <scope>NUCLEOTIDE SEQUENCE [LARGE SCALE GENOMIC DNA]</scope>
</reference>
<reference evidence="3" key="2">
    <citation type="submission" date="2019-09" db="UniProtKB">
        <authorList>
            <consortium name="WormBaseParasite"/>
        </authorList>
    </citation>
    <scope>IDENTIFICATION</scope>
</reference>
<evidence type="ECO:0000313" key="3">
    <source>
        <dbReference type="WBParaSite" id="HPBE_0001521101-mRNA-1"/>
    </source>
</evidence>
<evidence type="ECO:0000313" key="2">
    <source>
        <dbReference type="Proteomes" id="UP000050761"/>
    </source>
</evidence>
<sequence length="444" mass="50591">MLANFDRLCGNVGLQLNLMKTMFMRNGRGPNPTNWKEILVGDVVWVRWRKNEHWPATVYDITDTVPVKVTVFWVNDKTQSTVDYWQVDLFDMAFHLRFDSRRSDPKYVRAVVTALRYMGKMGFWETFLTRKIYEELVKEEGPSFCKHISAEDIKRIKSKKARPLKISKEKKKEDQRADQWAVLRGDRLIRHGIRICDKALVATPSKDIVDLRFGVPAIKRNEVGVTLSKFGVHDASGHDPKSIHFAYLSAIIHKARNDKPERNSAREKTCRQHVTGDHWAPKWGRMAAWSMTLLPSISQLPDSILPELLRPGADPLLVTVVEAQGAAVVAWRDLRRIRWVRHVNVAQLSKLIRGHLCPMGCGVFEEEDLPEALRPNMCESPVLLFYFVHHGLGVHRLAFGKQLPVYRSMGADPKAPKMLLAVNISPNEGGNSLQASPRLAAWQG</sequence>
<organism evidence="1">
    <name type="scientific">Heligmosomoides polygyrus</name>
    <name type="common">Parasitic roundworm</name>
    <dbReference type="NCBI Taxonomy" id="6339"/>
    <lineage>
        <taxon>Eukaryota</taxon>
        <taxon>Metazoa</taxon>
        <taxon>Ecdysozoa</taxon>
        <taxon>Nematoda</taxon>
        <taxon>Chromadorea</taxon>
        <taxon>Rhabditida</taxon>
        <taxon>Rhabditina</taxon>
        <taxon>Rhabditomorpha</taxon>
        <taxon>Strongyloidea</taxon>
        <taxon>Heligmosomidae</taxon>
        <taxon>Heligmosomoides</taxon>
    </lineage>
</organism>
<evidence type="ECO:0000313" key="1">
    <source>
        <dbReference type="EMBL" id="VDP02119.1"/>
    </source>
</evidence>
<proteinExistence type="predicted"/>
<dbReference type="WBParaSite" id="HPBE_0001521101-mRNA-1">
    <property type="protein sequence ID" value="HPBE_0001521101-mRNA-1"/>
    <property type="gene ID" value="HPBE_0001521101"/>
</dbReference>
<keyword evidence="2" id="KW-1185">Reference proteome</keyword>
<dbReference type="AlphaFoldDB" id="A0A3P8DN75"/>